<evidence type="ECO:0000313" key="2">
    <source>
        <dbReference type="Proteomes" id="UP000095282"/>
    </source>
</evidence>
<keyword evidence="2" id="KW-1185">Reference proteome</keyword>
<protein>
    <submittedName>
        <fullName evidence="3">Uncharacterized protein</fullName>
    </submittedName>
</protein>
<feature type="coiled-coil region" evidence="1">
    <location>
        <begin position="79"/>
        <end position="106"/>
    </location>
</feature>
<feature type="coiled-coil region" evidence="1">
    <location>
        <begin position="8"/>
        <end position="45"/>
    </location>
</feature>
<dbReference type="WBParaSite" id="Csp11.Scaffold546.g3492.t1">
    <property type="protein sequence ID" value="Csp11.Scaffold546.g3492.t1"/>
    <property type="gene ID" value="Csp11.Scaffold546.g3492"/>
</dbReference>
<name>A0A1I7T8M5_9PELO</name>
<accession>A0A1I7T8M5</accession>
<evidence type="ECO:0000256" key="1">
    <source>
        <dbReference type="SAM" id="Coils"/>
    </source>
</evidence>
<keyword evidence="1" id="KW-0175">Coiled coil</keyword>
<dbReference type="AlphaFoldDB" id="A0A1I7T8M5"/>
<evidence type="ECO:0000313" key="3">
    <source>
        <dbReference type="WBParaSite" id="Csp11.Scaffold546.g3492.t1"/>
    </source>
</evidence>
<organism evidence="2 3">
    <name type="scientific">Caenorhabditis tropicalis</name>
    <dbReference type="NCBI Taxonomy" id="1561998"/>
    <lineage>
        <taxon>Eukaryota</taxon>
        <taxon>Metazoa</taxon>
        <taxon>Ecdysozoa</taxon>
        <taxon>Nematoda</taxon>
        <taxon>Chromadorea</taxon>
        <taxon>Rhabditida</taxon>
        <taxon>Rhabditina</taxon>
        <taxon>Rhabditomorpha</taxon>
        <taxon>Rhabditoidea</taxon>
        <taxon>Rhabditidae</taxon>
        <taxon>Peloderinae</taxon>
        <taxon>Caenorhabditis</taxon>
    </lineage>
</organism>
<dbReference type="eggNOG" id="ENOG502TFFR">
    <property type="taxonomic scope" value="Eukaryota"/>
</dbReference>
<proteinExistence type="predicted"/>
<sequence length="295" mass="35767">MPNRVKYYEKLREKRRLAKEKAKKIQEERKRAKEVKEEKWTIRNEFGIVSEHRQLQRKAYIEKIRKESQAMLEMAIGRVKSSEEREKMIKEEIEEEMETIKNFIEEQCNYYDEIHKQISPPKERSVDQIVSEIEKELKEIYDIFASVFDFDPKMPEEIEVKEDDDQIFAKEIAQLELEFEKNSIKVDDLEKEIAKSKLQIETENVKFAAIEQEKAIEIIKLEKQIKNMEAKLDFIKRDPVEIEEIEKLRERVEEETQRNREYAESLKYIKEMIKIKKAEKEEEKKKRKEEETRNA</sequence>
<feature type="coiled-coil region" evidence="1">
    <location>
        <begin position="172"/>
        <end position="295"/>
    </location>
</feature>
<reference evidence="3" key="1">
    <citation type="submission" date="2016-11" db="UniProtKB">
        <authorList>
            <consortium name="WormBaseParasite"/>
        </authorList>
    </citation>
    <scope>IDENTIFICATION</scope>
</reference>
<dbReference type="Proteomes" id="UP000095282">
    <property type="component" value="Unplaced"/>
</dbReference>